<evidence type="ECO:0000313" key="2">
    <source>
        <dbReference type="EMBL" id="MBB5255085.1"/>
    </source>
</evidence>
<evidence type="ECO:0000313" key="3">
    <source>
        <dbReference type="EMBL" id="QGR16489.1"/>
    </source>
</evidence>
<evidence type="ECO:0000259" key="1">
    <source>
        <dbReference type="PROSITE" id="PS50910"/>
    </source>
</evidence>
<proteinExistence type="predicted"/>
<dbReference type="GeneID" id="42800419"/>
<dbReference type="AlphaFoldDB" id="A0A650CFE7"/>
<name>A0A650CFE7_SULOH</name>
<sequence length="137" mass="15888">MVSSEANELMEKAKRYLELAKISLEKDFYSEACFLSSLSAELYIKGVSISLVGSFSIVHDIREILSYIRLKRKDLEIIEDFIRNNREKLKDISNEYLVSRYNLSYTYNRQDAEECLNTALMVIKFGEDLLHSISGKD</sequence>
<keyword evidence="4" id="KW-1185">Reference proteome</keyword>
<dbReference type="OrthoDB" id="39561at2157"/>
<dbReference type="Proteomes" id="UP000427373">
    <property type="component" value="Chromosome"/>
</dbReference>
<reference evidence="2 5" key="2">
    <citation type="submission" date="2020-08" db="EMBL/GenBank/DDBJ databases">
        <title>Genomic Encyclopedia of Type Strains, Phase IV (KMG-IV): sequencing the most valuable type-strain genomes for metagenomic binning, comparative biology and taxonomic classification.</title>
        <authorList>
            <person name="Goeker M."/>
        </authorList>
    </citation>
    <scope>NUCLEOTIDE SEQUENCE [LARGE SCALE GENOMIC DNA]</scope>
    <source>
        <strain evidence="2 5">DSM 12421</strain>
    </source>
</reference>
<gene>
    <name evidence="3" type="ORF">D1869_04195</name>
    <name evidence="2" type="ORF">HNQ62_002860</name>
</gene>
<dbReference type="PROSITE" id="PS50910">
    <property type="entry name" value="HEPN"/>
    <property type="match status" value="1"/>
</dbReference>
<accession>A0A650CFE7</accession>
<reference evidence="3 4" key="1">
    <citation type="submission" date="2019-10" db="EMBL/GenBank/DDBJ databases">
        <title>Genome Sequences from Six Type Strain Members of the Archaeal Family Sulfolobaceae: Acidianus ambivalens, Acidianus infernus, Metallosphaera prunae, Stygiolobus azoricus, Sulfolobus metallicus, and Sulfurisphaera ohwakuensis.</title>
        <authorList>
            <person name="Counts J.A."/>
            <person name="Kelly R.M."/>
        </authorList>
    </citation>
    <scope>NUCLEOTIDE SEQUENCE [LARGE SCALE GENOMIC DNA]</scope>
    <source>
        <strain evidence="3 4">TA-1</strain>
    </source>
</reference>
<dbReference type="SUPFAM" id="SSF81593">
    <property type="entry name" value="Nucleotidyltransferase substrate binding subunit/domain"/>
    <property type="match status" value="1"/>
</dbReference>
<dbReference type="EMBL" id="JACHFY010000041">
    <property type="protein sequence ID" value="MBB5255085.1"/>
    <property type="molecule type" value="Genomic_DNA"/>
</dbReference>
<dbReference type="SMART" id="SM00748">
    <property type="entry name" value="HEPN"/>
    <property type="match status" value="1"/>
</dbReference>
<dbReference type="RefSeq" id="WP_156014044.1">
    <property type="nucleotide sequence ID" value="NZ_CP045484.1"/>
</dbReference>
<dbReference type="Pfam" id="PF05168">
    <property type="entry name" value="HEPN"/>
    <property type="match status" value="1"/>
</dbReference>
<dbReference type="KEGG" id="soh:D1869_04195"/>
<protein>
    <submittedName>
        <fullName evidence="3">HEPN domain-containing protein</fullName>
    </submittedName>
</protein>
<organism evidence="3 4">
    <name type="scientific">Sulfurisphaera ohwakuensis</name>
    <dbReference type="NCBI Taxonomy" id="69656"/>
    <lineage>
        <taxon>Archaea</taxon>
        <taxon>Thermoproteota</taxon>
        <taxon>Thermoprotei</taxon>
        <taxon>Sulfolobales</taxon>
        <taxon>Sulfolobaceae</taxon>
        <taxon>Sulfurisphaera</taxon>
    </lineage>
</organism>
<dbReference type="EMBL" id="CP045484">
    <property type="protein sequence ID" value="QGR16489.1"/>
    <property type="molecule type" value="Genomic_DNA"/>
</dbReference>
<dbReference type="Gene3D" id="1.20.120.330">
    <property type="entry name" value="Nucleotidyltransferases domain 2"/>
    <property type="match status" value="1"/>
</dbReference>
<feature type="domain" description="HEPN" evidence="1">
    <location>
        <begin position="10"/>
        <end position="122"/>
    </location>
</feature>
<evidence type="ECO:0000313" key="5">
    <source>
        <dbReference type="Proteomes" id="UP000582213"/>
    </source>
</evidence>
<dbReference type="Proteomes" id="UP000582213">
    <property type="component" value="Unassembled WGS sequence"/>
</dbReference>
<evidence type="ECO:0000313" key="4">
    <source>
        <dbReference type="Proteomes" id="UP000427373"/>
    </source>
</evidence>
<dbReference type="InterPro" id="IPR007842">
    <property type="entry name" value="HEPN_dom"/>
</dbReference>